<organism evidence="1 2">
    <name type="scientific">Sphingomonas metalli</name>
    <dbReference type="NCBI Taxonomy" id="1779358"/>
    <lineage>
        <taxon>Bacteria</taxon>
        <taxon>Pseudomonadati</taxon>
        <taxon>Pseudomonadota</taxon>
        <taxon>Alphaproteobacteria</taxon>
        <taxon>Sphingomonadales</taxon>
        <taxon>Sphingomonadaceae</taxon>
        <taxon>Sphingomonas</taxon>
    </lineage>
</organism>
<accession>A0A916SUS7</accession>
<dbReference type="RefSeq" id="WP_188656619.1">
    <property type="nucleotide sequence ID" value="NZ_BMIH01000001.1"/>
</dbReference>
<dbReference type="EMBL" id="BMIH01000001">
    <property type="protein sequence ID" value="GGB14954.1"/>
    <property type="molecule type" value="Genomic_DNA"/>
</dbReference>
<protein>
    <recommendedName>
        <fullName evidence="3">DUF222 domain-containing protein</fullName>
    </recommendedName>
</protein>
<gene>
    <name evidence="1" type="ORF">GCM10011380_00450</name>
</gene>
<dbReference type="Proteomes" id="UP000623067">
    <property type="component" value="Unassembled WGS sequence"/>
</dbReference>
<reference evidence="1" key="2">
    <citation type="submission" date="2020-09" db="EMBL/GenBank/DDBJ databases">
        <authorList>
            <person name="Sun Q."/>
            <person name="Zhou Y."/>
        </authorList>
    </citation>
    <scope>NUCLEOTIDE SEQUENCE</scope>
    <source>
        <strain evidence="1">CGMCC 1.15330</strain>
    </source>
</reference>
<sequence length="179" mass="19806">MNALATIEAHAPPAGFSDWLTTGKALLTERTRIEWQLADWIADGREQFGNQAEFDFLADELGIAPKALKTAAKVAAAFPPHMRDSALTFEHHEAVVGLPATDALAVLKQARDGHLDDRETRVEAVKRRTELGQGSVFADDDWEHHELMAIQRAWNRARTSVRAEFLELAAEVELGIIDA</sequence>
<comment type="caution">
    <text evidence="1">The sequence shown here is derived from an EMBL/GenBank/DDBJ whole genome shotgun (WGS) entry which is preliminary data.</text>
</comment>
<evidence type="ECO:0008006" key="3">
    <source>
        <dbReference type="Google" id="ProtNLM"/>
    </source>
</evidence>
<proteinExistence type="predicted"/>
<reference evidence="1" key="1">
    <citation type="journal article" date="2014" name="Int. J. Syst. Evol. Microbiol.">
        <title>Complete genome sequence of Corynebacterium casei LMG S-19264T (=DSM 44701T), isolated from a smear-ripened cheese.</title>
        <authorList>
            <consortium name="US DOE Joint Genome Institute (JGI-PGF)"/>
            <person name="Walter F."/>
            <person name="Albersmeier A."/>
            <person name="Kalinowski J."/>
            <person name="Ruckert C."/>
        </authorList>
    </citation>
    <scope>NUCLEOTIDE SEQUENCE</scope>
    <source>
        <strain evidence="1">CGMCC 1.15330</strain>
    </source>
</reference>
<name>A0A916SUS7_9SPHN</name>
<evidence type="ECO:0000313" key="2">
    <source>
        <dbReference type="Proteomes" id="UP000623067"/>
    </source>
</evidence>
<keyword evidence="2" id="KW-1185">Reference proteome</keyword>
<evidence type="ECO:0000313" key="1">
    <source>
        <dbReference type="EMBL" id="GGB14954.1"/>
    </source>
</evidence>
<dbReference type="AlphaFoldDB" id="A0A916SUS7"/>